<evidence type="ECO:0000313" key="3">
    <source>
        <dbReference type="Proteomes" id="UP000597444"/>
    </source>
</evidence>
<protein>
    <submittedName>
        <fullName evidence="2">Sugar ABC transporter substrate-binding protein</fullName>
    </submittedName>
</protein>
<gene>
    <name evidence="2" type="ORF">KSF_053300</name>
</gene>
<comment type="caution">
    <text evidence="2">The sequence shown here is derived from an EMBL/GenBank/DDBJ whole genome shotgun (WGS) entry which is preliminary data.</text>
</comment>
<dbReference type="CDD" id="cd13585">
    <property type="entry name" value="PBP2_TMBP_like"/>
    <property type="match status" value="1"/>
</dbReference>
<dbReference type="EMBL" id="BNJK01000001">
    <property type="protein sequence ID" value="GHO95282.1"/>
    <property type="molecule type" value="Genomic_DNA"/>
</dbReference>
<reference evidence="2" key="1">
    <citation type="submission" date="2020-10" db="EMBL/GenBank/DDBJ databases">
        <title>Taxonomic study of unclassified bacteria belonging to the class Ktedonobacteria.</title>
        <authorList>
            <person name="Yabe S."/>
            <person name="Wang C.M."/>
            <person name="Zheng Y."/>
            <person name="Sakai Y."/>
            <person name="Cavaletti L."/>
            <person name="Monciardini P."/>
            <person name="Donadio S."/>
        </authorList>
    </citation>
    <scope>NUCLEOTIDE SEQUENCE</scope>
    <source>
        <strain evidence="2">ID150040</strain>
    </source>
</reference>
<dbReference type="Proteomes" id="UP000597444">
    <property type="component" value="Unassembled WGS sequence"/>
</dbReference>
<name>A0A8J3N5L8_9CHLR</name>
<dbReference type="InterPro" id="IPR006059">
    <property type="entry name" value="SBP"/>
</dbReference>
<dbReference type="Pfam" id="PF01547">
    <property type="entry name" value="SBP_bac_1"/>
    <property type="match status" value="1"/>
</dbReference>
<dbReference type="PANTHER" id="PTHR43649">
    <property type="entry name" value="ARABINOSE-BINDING PROTEIN-RELATED"/>
    <property type="match status" value="1"/>
</dbReference>
<dbReference type="RefSeq" id="WP_220205969.1">
    <property type="nucleotide sequence ID" value="NZ_BNJK01000001.1"/>
</dbReference>
<keyword evidence="3" id="KW-1185">Reference proteome</keyword>
<sequence length="465" mass="50687">MKITIRAIGVLTALSLLLAVLAACSPASQSSSSSSSGSGSTTTLTVATVNNSQMVQMEQLTKQVFEKDNPNIKVNFVTLPENDLRSKVTQDVATNAGKFDVATIGSYDTPIWAHNGWLQDLQPYFDKMSAQDKASYNYDDLLKPIMASLSYQNHPYSVPFYGESSMMMYNKQLFAQHHLTMPDHPTWDQIMHFAQVLNDPGHGVAGIVLRGQSGWGMNMAPLDTMINTYGGSWFDMDWKPQLTTPAVKQAVTDYVTLLQKYGEPGASTSGWQECISLMGQGKAGMFYDATSLAGVLETPSSSKIAGQVGYAYAPTKVTENGSRWLWAWSLGMVKSSHNQDAVFKFLTWATSPQYLTLAGKTFGWANVPPGTRTSIYQNADYKKAAPFAEVTLNSINTATPDHPTLNPVPYHGVQYVGIPQFESVGQTVSENISAAIANKMTVTQALEQSNQLLASQVNKDNTAGY</sequence>
<feature type="signal peptide" evidence="1">
    <location>
        <begin position="1"/>
        <end position="22"/>
    </location>
</feature>
<dbReference type="PANTHER" id="PTHR43649:SF12">
    <property type="entry name" value="DIACETYLCHITOBIOSE BINDING PROTEIN DASA"/>
    <property type="match status" value="1"/>
</dbReference>
<dbReference type="SUPFAM" id="SSF53850">
    <property type="entry name" value="Periplasmic binding protein-like II"/>
    <property type="match status" value="1"/>
</dbReference>
<dbReference type="PROSITE" id="PS51257">
    <property type="entry name" value="PROKAR_LIPOPROTEIN"/>
    <property type="match status" value="1"/>
</dbReference>
<dbReference type="InterPro" id="IPR050490">
    <property type="entry name" value="Bact_solute-bd_prot1"/>
</dbReference>
<keyword evidence="1" id="KW-0732">Signal</keyword>
<proteinExistence type="predicted"/>
<evidence type="ECO:0000256" key="1">
    <source>
        <dbReference type="SAM" id="SignalP"/>
    </source>
</evidence>
<feature type="chain" id="PRO_5035197443" evidence="1">
    <location>
        <begin position="23"/>
        <end position="465"/>
    </location>
</feature>
<dbReference type="AlphaFoldDB" id="A0A8J3N5L8"/>
<evidence type="ECO:0000313" key="2">
    <source>
        <dbReference type="EMBL" id="GHO95282.1"/>
    </source>
</evidence>
<organism evidence="2 3">
    <name type="scientific">Reticulibacter mediterranei</name>
    <dbReference type="NCBI Taxonomy" id="2778369"/>
    <lineage>
        <taxon>Bacteria</taxon>
        <taxon>Bacillati</taxon>
        <taxon>Chloroflexota</taxon>
        <taxon>Ktedonobacteria</taxon>
        <taxon>Ktedonobacterales</taxon>
        <taxon>Reticulibacteraceae</taxon>
        <taxon>Reticulibacter</taxon>
    </lineage>
</organism>
<dbReference type="Gene3D" id="3.40.190.10">
    <property type="entry name" value="Periplasmic binding protein-like II"/>
    <property type="match status" value="2"/>
</dbReference>
<accession>A0A8J3N5L8</accession>